<reference evidence="5 6" key="1">
    <citation type="submission" date="2019-04" db="EMBL/GenBank/DDBJ databases">
        <title>Genome sequence of Pelagicola litoralis CL-ES2.</title>
        <authorList>
            <person name="Cao J."/>
        </authorList>
    </citation>
    <scope>NUCLEOTIDE SEQUENCE [LARGE SCALE GENOMIC DNA]</scope>
    <source>
        <strain evidence="5 6">CL-ES2</strain>
    </source>
</reference>
<proteinExistence type="inferred from homology"/>
<evidence type="ECO:0000313" key="6">
    <source>
        <dbReference type="Proteomes" id="UP000306575"/>
    </source>
</evidence>
<dbReference type="AlphaFoldDB" id="A0A4U7N9G9"/>
<comment type="subunit">
    <text evidence="4">Interacts with the cytoplasmic NapA precursor.</text>
</comment>
<organism evidence="5 6">
    <name type="scientific">Shimia litoralis</name>
    <dbReference type="NCBI Taxonomy" id="420403"/>
    <lineage>
        <taxon>Bacteria</taxon>
        <taxon>Pseudomonadati</taxon>
        <taxon>Pseudomonadota</taxon>
        <taxon>Alphaproteobacteria</taxon>
        <taxon>Rhodobacterales</taxon>
        <taxon>Roseobacteraceae</taxon>
    </lineage>
</organism>
<dbReference type="OrthoDB" id="7306089at2"/>
<keyword evidence="2 4" id="KW-0963">Cytoplasm</keyword>
<dbReference type="InterPro" id="IPR005623">
    <property type="entry name" value="Chaperone_NapD_NO3_reduct"/>
</dbReference>
<keyword evidence="3 4" id="KW-0143">Chaperone</keyword>
<comment type="similarity">
    <text evidence="4">Belongs to the NapD family.</text>
</comment>
<gene>
    <name evidence="4" type="primary">napD</name>
    <name evidence="5" type="ORF">FAP39_01350</name>
</gene>
<protein>
    <recommendedName>
        <fullName evidence="4">Chaperone NapD</fullName>
    </recommendedName>
    <alternativeName>
        <fullName evidence="4">NapA signal peptide-binding chaperone NapD</fullName>
    </alternativeName>
</protein>
<keyword evidence="6" id="KW-1185">Reference proteome</keyword>
<dbReference type="Gene3D" id="3.30.70.920">
    <property type="match status" value="1"/>
</dbReference>
<dbReference type="PANTHER" id="PTHR38603">
    <property type="entry name" value="CHAPERONE NAPD"/>
    <property type="match status" value="1"/>
</dbReference>
<dbReference type="Proteomes" id="UP000306575">
    <property type="component" value="Unassembled WGS sequence"/>
</dbReference>
<dbReference type="Pfam" id="PF03927">
    <property type="entry name" value="NapD"/>
    <property type="match status" value="1"/>
</dbReference>
<dbReference type="GO" id="GO:0005048">
    <property type="term" value="F:signal sequence binding"/>
    <property type="evidence" value="ECO:0007669"/>
    <property type="project" value="UniProtKB-UniRule"/>
</dbReference>
<evidence type="ECO:0000256" key="2">
    <source>
        <dbReference type="ARBA" id="ARBA00022490"/>
    </source>
</evidence>
<accession>A0A4U7N9G9</accession>
<evidence type="ECO:0000313" key="5">
    <source>
        <dbReference type="EMBL" id="TKZ22665.1"/>
    </source>
</evidence>
<evidence type="ECO:0000256" key="3">
    <source>
        <dbReference type="ARBA" id="ARBA00023186"/>
    </source>
</evidence>
<name>A0A4U7N9G9_9RHOB</name>
<dbReference type="GO" id="GO:0051224">
    <property type="term" value="P:negative regulation of protein transport"/>
    <property type="evidence" value="ECO:0007669"/>
    <property type="project" value="UniProtKB-UniRule"/>
</dbReference>
<dbReference type="HAMAP" id="MF_02200">
    <property type="entry name" value="NapD"/>
    <property type="match status" value="1"/>
</dbReference>
<comment type="function">
    <text evidence="4">Chaperone for NapA, the catalytic subunit of the periplasmic nitrate reductase. It binds directly and specifically to the twin-arginine signal peptide of NapA, preventing premature interaction with the Tat translocase and premature export.</text>
</comment>
<evidence type="ECO:0000256" key="4">
    <source>
        <dbReference type="HAMAP-Rule" id="MF_02200"/>
    </source>
</evidence>
<evidence type="ECO:0000256" key="1">
    <source>
        <dbReference type="ARBA" id="ARBA00004496"/>
    </source>
</evidence>
<comment type="subcellular location">
    <subcellularLocation>
        <location evidence="1 4">Cytoplasm</location>
    </subcellularLocation>
</comment>
<dbReference type="PANTHER" id="PTHR38603:SF1">
    <property type="entry name" value="CHAPERONE NAPD"/>
    <property type="match status" value="1"/>
</dbReference>
<comment type="caution">
    <text evidence="5">The sequence shown here is derived from an EMBL/GenBank/DDBJ whole genome shotgun (WGS) entry which is preliminary data.</text>
</comment>
<sequence length="88" mass="9619">MNICGCLVHAMPEMTDSVIAAITAIEGGEVHAHEDGRIVVTVEDTDDQRASEQIMEMHQIPGVLTVTLTYHHFEELAASEPAQTPLKH</sequence>
<dbReference type="GO" id="GO:0005737">
    <property type="term" value="C:cytoplasm"/>
    <property type="evidence" value="ECO:0007669"/>
    <property type="project" value="UniProtKB-SubCell"/>
</dbReference>
<dbReference type="EMBL" id="SULI01000001">
    <property type="protein sequence ID" value="TKZ22665.1"/>
    <property type="molecule type" value="Genomic_DNA"/>
</dbReference>